<feature type="compositionally biased region" description="Basic and acidic residues" evidence="1">
    <location>
        <begin position="335"/>
        <end position="347"/>
    </location>
</feature>
<feature type="compositionally biased region" description="Polar residues" evidence="1">
    <location>
        <begin position="352"/>
        <end position="361"/>
    </location>
</feature>
<dbReference type="EMBL" id="JAAAJA010001001">
    <property type="protein sequence ID" value="KAG0248428.1"/>
    <property type="molecule type" value="Genomic_DNA"/>
</dbReference>
<accession>A0A9P6PJT3</accession>
<dbReference type="InterPro" id="IPR023214">
    <property type="entry name" value="HAD_sf"/>
</dbReference>
<gene>
    <name evidence="2" type="ORF">BG011_000092</name>
</gene>
<dbReference type="OrthoDB" id="245150at2759"/>
<evidence type="ECO:0000256" key="1">
    <source>
        <dbReference type="SAM" id="MobiDB-lite"/>
    </source>
</evidence>
<dbReference type="PANTHER" id="PTHR28181:SF1">
    <property type="entry name" value="COLD TOLERANCE PROTEIN 1"/>
    <property type="match status" value="1"/>
</dbReference>
<dbReference type="Gene3D" id="3.40.50.1000">
    <property type="entry name" value="HAD superfamily/HAD-like"/>
    <property type="match status" value="1"/>
</dbReference>
<proteinExistence type="predicted"/>
<dbReference type="AlphaFoldDB" id="A0A9P6PJT3"/>
<dbReference type="SUPFAM" id="SSF56784">
    <property type="entry name" value="HAD-like"/>
    <property type="match status" value="1"/>
</dbReference>
<protein>
    <submittedName>
        <fullName evidence="2">Uncharacterized protein</fullName>
    </submittedName>
</protein>
<dbReference type="InterPro" id="IPR050849">
    <property type="entry name" value="HAD-like_hydrolase_phosphatase"/>
</dbReference>
<comment type="caution">
    <text evidence="2">The sequence shown here is derived from an EMBL/GenBank/DDBJ whole genome shotgun (WGS) entry which is preliminary data.</text>
</comment>
<sequence length="460" mass="51555">MISTLYRFPTAEGLSHLVVADPHNTATPPHLQVDSIHGSHAINGSVINPSLFATKGILDFDNLVCDFDETITDHDTTSSFDKLASQIRCAEHEKPDMSWQEILQAYLDDLDKVDCSDLCHLNQPSGETSTENNHEEQHQQQGHNDNLHHPQPQQSSTQPQSAKHHLLDPKVRELKCHIDGRKFTPEPELPVSKLPSLQPWIHSQVRKRAVEKVSLDRVYGSGNLIGLTRAQIRQYGREQIRLRPGMVELLRAFAKEQDRKEAENKRRRELWIVSVNWSQDLIRGAMDQVFGSEEATQRHLPDSNLISSNLLFSAACHEELMKRRKSSAAATTKGHASEDQDMQQKQDDQEEPLSTTILRSSSEPTEYLSNGMVKVSCLTGTDKLHAFQKIQRDYTAKHDLVATDTKWAYIGDSSTDLGCLVEADVGIIVGKSKSLLTECVRSGVRVIDLLEQDGSPANKA</sequence>
<dbReference type="InterPro" id="IPR036412">
    <property type="entry name" value="HAD-like_sf"/>
</dbReference>
<name>A0A9P6PJT3_9FUNG</name>
<dbReference type="PANTHER" id="PTHR28181">
    <property type="entry name" value="UPF0655 PROTEIN YCR015C"/>
    <property type="match status" value="1"/>
</dbReference>
<reference evidence="2" key="1">
    <citation type="journal article" date="2020" name="Fungal Divers.">
        <title>Resolving the Mortierellaceae phylogeny through synthesis of multi-gene phylogenetics and phylogenomics.</title>
        <authorList>
            <person name="Vandepol N."/>
            <person name="Liber J."/>
            <person name="Desiro A."/>
            <person name="Na H."/>
            <person name="Kennedy M."/>
            <person name="Barry K."/>
            <person name="Grigoriev I.V."/>
            <person name="Miller A.N."/>
            <person name="O'Donnell K."/>
            <person name="Stajich J.E."/>
            <person name="Bonito G."/>
        </authorList>
    </citation>
    <scope>NUCLEOTIDE SEQUENCE</scope>
    <source>
        <strain evidence="2">KOD948</strain>
    </source>
</reference>
<dbReference type="Proteomes" id="UP000726737">
    <property type="component" value="Unassembled WGS sequence"/>
</dbReference>
<organism evidence="2 3">
    <name type="scientific">Mortierella polycephala</name>
    <dbReference type="NCBI Taxonomy" id="41804"/>
    <lineage>
        <taxon>Eukaryota</taxon>
        <taxon>Fungi</taxon>
        <taxon>Fungi incertae sedis</taxon>
        <taxon>Mucoromycota</taxon>
        <taxon>Mortierellomycotina</taxon>
        <taxon>Mortierellomycetes</taxon>
        <taxon>Mortierellales</taxon>
        <taxon>Mortierellaceae</taxon>
        <taxon>Mortierella</taxon>
    </lineage>
</organism>
<feature type="region of interest" description="Disordered" evidence="1">
    <location>
        <begin position="123"/>
        <end position="165"/>
    </location>
</feature>
<keyword evidence="3" id="KW-1185">Reference proteome</keyword>
<evidence type="ECO:0000313" key="3">
    <source>
        <dbReference type="Proteomes" id="UP000726737"/>
    </source>
</evidence>
<feature type="compositionally biased region" description="Low complexity" evidence="1">
    <location>
        <begin position="139"/>
        <end position="161"/>
    </location>
</feature>
<feature type="region of interest" description="Disordered" evidence="1">
    <location>
        <begin position="323"/>
        <end position="361"/>
    </location>
</feature>
<evidence type="ECO:0000313" key="2">
    <source>
        <dbReference type="EMBL" id="KAG0248428.1"/>
    </source>
</evidence>